<dbReference type="SUPFAM" id="SSF47986">
    <property type="entry name" value="DEATH domain"/>
    <property type="match status" value="1"/>
</dbReference>
<accession>A0ABV0YBZ3</accession>
<comment type="caution">
    <text evidence="2">The sequence shown here is derived from an EMBL/GenBank/DDBJ whole genome shotgun (WGS) entry which is preliminary data.</text>
</comment>
<dbReference type="Gene3D" id="1.10.533.10">
    <property type="entry name" value="Death Domain, Fas"/>
    <property type="match status" value="1"/>
</dbReference>
<dbReference type="InterPro" id="IPR001315">
    <property type="entry name" value="CARD"/>
</dbReference>
<proteinExistence type="predicted"/>
<name>A0ABV0YBZ3_9TELE</name>
<dbReference type="PANTHER" id="PTHR47901">
    <property type="entry name" value="CASPASE RECRUITMENT DOMAIN-CONTAINING PROTEIN 18"/>
    <property type="match status" value="1"/>
</dbReference>
<evidence type="ECO:0000259" key="1">
    <source>
        <dbReference type="PROSITE" id="PS50209"/>
    </source>
</evidence>
<dbReference type="SMART" id="SM00114">
    <property type="entry name" value="CARD"/>
    <property type="match status" value="1"/>
</dbReference>
<evidence type="ECO:0000313" key="2">
    <source>
        <dbReference type="EMBL" id="MEQ2291033.1"/>
    </source>
</evidence>
<keyword evidence="3" id="KW-1185">Reference proteome</keyword>
<sequence length="97" mass="10945">MADKELHRVRPDFVDKVSTEVIKQLLDGLLVDGVFNDGEKDSVVEENPTRADKARALIDKVKRKGPEASRRMIARLQTLDQTLYCELGLSRDQPAQP</sequence>
<feature type="non-terminal residue" evidence="2">
    <location>
        <position position="97"/>
    </location>
</feature>
<dbReference type="InterPro" id="IPR011029">
    <property type="entry name" value="DEATH-like_dom_sf"/>
</dbReference>
<dbReference type="PROSITE" id="PS50209">
    <property type="entry name" value="CARD"/>
    <property type="match status" value="1"/>
</dbReference>
<gene>
    <name evidence="2" type="ORF">AMECASPLE_009282</name>
</gene>
<feature type="domain" description="CARD" evidence="1">
    <location>
        <begin position="1"/>
        <end position="91"/>
    </location>
</feature>
<dbReference type="Proteomes" id="UP001469553">
    <property type="component" value="Unassembled WGS sequence"/>
</dbReference>
<evidence type="ECO:0000313" key="3">
    <source>
        <dbReference type="Proteomes" id="UP001469553"/>
    </source>
</evidence>
<dbReference type="PANTHER" id="PTHR47901:SF3">
    <property type="entry name" value="CASPASE-1"/>
    <property type="match status" value="1"/>
</dbReference>
<dbReference type="Pfam" id="PF00619">
    <property type="entry name" value="CARD"/>
    <property type="match status" value="1"/>
</dbReference>
<reference evidence="2 3" key="1">
    <citation type="submission" date="2021-06" db="EMBL/GenBank/DDBJ databases">
        <authorList>
            <person name="Palmer J.M."/>
        </authorList>
    </citation>
    <scope>NUCLEOTIDE SEQUENCE [LARGE SCALE GENOMIC DNA]</scope>
    <source>
        <strain evidence="2 3">AS_MEX2019</strain>
        <tissue evidence="2">Muscle</tissue>
    </source>
</reference>
<dbReference type="EMBL" id="JAHRIP010028730">
    <property type="protein sequence ID" value="MEQ2291033.1"/>
    <property type="molecule type" value="Genomic_DNA"/>
</dbReference>
<organism evidence="2 3">
    <name type="scientific">Ameca splendens</name>
    <dbReference type="NCBI Taxonomy" id="208324"/>
    <lineage>
        <taxon>Eukaryota</taxon>
        <taxon>Metazoa</taxon>
        <taxon>Chordata</taxon>
        <taxon>Craniata</taxon>
        <taxon>Vertebrata</taxon>
        <taxon>Euteleostomi</taxon>
        <taxon>Actinopterygii</taxon>
        <taxon>Neopterygii</taxon>
        <taxon>Teleostei</taxon>
        <taxon>Neoteleostei</taxon>
        <taxon>Acanthomorphata</taxon>
        <taxon>Ovalentaria</taxon>
        <taxon>Atherinomorphae</taxon>
        <taxon>Cyprinodontiformes</taxon>
        <taxon>Goodeidae</taxon>
        <taxon>Ameca</taxon>
    </lineage>
</organism>
<dbReference type="InterPro" id="IPR002398">
    <property type="entry name" value="Pept_C14"/>
</dbReference>
<protein>
    <recommendedName>
        <fullName evidence="1">CARD domain-containing protein</fullName>
    </recommendedName>
</protein>